<evidence type="ECO:0000313" key="1">
    <source>
        <dbReference type="EMBL" id="KKL71509.1"/>
    </source>
</evidence>
<sequence>MKDVRVIFSPEAKEVYEYLNRESPNSKTERTILKSVTQKIGFIKTNPHYGNPVSKNKIPKEYKSKYGNINLFRVELPNFWRMLYTLTEGETKIEIIAFVLDIIDHKTYDKMFGYKK</sequence>
<accession>A0A0F9EC23</accession>
<comment type="caution">
    <text evidence="1">The sequence shown here is derived from an EMBL/GenBank/DDBJ whole genome shotgun (WGS) entry which is preliminary data.</text>
</comment>
<evidence type="ECO:0008006" key="2">
    <source>
        <dbReference type="Google" id="ProtNLM"/>
    </source>
</evidence>
<dbReference type="EMBL" id="LAZR01025570">
    <property type="protein sequence ID" value="KKL71509.1"/>
    <property type="molecule type" value="Genomic_DNA"/>
</dbReference>
<gene>
    <name evidence="1" type="ORF">LCGC14_2094170</name>
</gene>
<proteinExistence type="predicted"/>
<dbReference type="AlphaFoldDB" id="A0A0F9EC23"/>
<name>A0A0F9EC23_9ZZZZ</name>
<organism evidence="1">
    <name type="scientific">marine sediment metagenome</name>
    <dbReference type="NCBI Taxonomy" id="412755"/>
    <lineage>
        <taxon>unclassified sequences</taxon>
        <taxon>metagenomes</taxon>
        <taxon>ecological metagenomes</taxon>
    </lineage>
</organism>
<reference evidence="1" key="1">
    <citation type="journal article" date="2015" name="Nature">
        <title>Complex archaea that bridge the gap between prokaryotes and eukaryotes.</title>
        <authorList>
            <person name="Spang A."/>
            <person name="Saw J.H."/>
            <person name="Jorgensen S.L."/>
            <person name="Zaremba-Niedzwiedzka K."/>
            <person name="Martijn J."/>
            <person name="Lind A.E."/>
            <person name="van Eijk R."/>
            <person name="Schleper C."/>
            <person name="Guy L."/>
            <person name="Ettema T.J."/>
        </authorList>
    </citation>
    <scope>NUCLEOTIDE SEQUENCE</scope>
</reference>
<protein>
    <recommendedName>
        <fullName evidence="2">Plasmid stabilization system protein</fullName>
    </recommendedName>
</protein>